<accession>A0ABP0LS56</accession>
<protein>
    <recommendedName>
        <fullName evidence="1">Translation initiation factor IF2/IF5 domain-containing protein</fullName>
    </recommendedName>
</protein>
<evidence type="ECO:0000313" key="3">
    <source>
        <dbReference type="Proteomes" id="UP001642484"/>
    </source>
</evidence>
<gene>
    <name evidence="2" type="ORF">CCMP2556_LOCUS22100</name>
</gene>
<evidence type="ECO:0000313" key="2">
    <source>
        <dbReference type="EMBL" id="CAK9041182.1"/>
    </source>
</evidence>
<proteinExistence type="predicted"/>
<name>A0ABP0LS56_9DINO</name>
<dbReference type="Pfam" id="PF01873">
    <property type="entry name" value="eIF-5_eIF-2B"/>
    <property type="match status" value="1"/>
</dbReference>
<dbReference type="Proteomes" id="UP001642484">
    <property type="component" value="Unassembled WGS sequence"/>
</dbReference>
<keyword evidence="3" id="KW-1185">Reference proteome</keyword>
<dbReference type="InterPro" id="IPR045196">
    <property type="entry name" value="IF2/IF5"/>
</dbReference>
<dbReference type="InterPro" id="IPR016189">
    <property type="entry name" value="Transl_init_fac_IF2/IF5_N"/>
</dbReference>
<dbReference type="PANTHER" id="PTHR23001:SF7">
    <property type="entry name" value="EUKARYOTIC TRANSLATION INITIATION FACTOR 5"/>
    <property type="match status" value="1"/>
</dbReference>
<dbReference type="Gene3D" id="3.30.30.170">
    <property type="match status" value="1"/>
</dbReference>
<dbReference type="PANTHER" id="PTHR23001">
    <property type="entry name" value="EUKARYOTIC TRANSLATION INITIATION FACTOR"/>
    <property type="match status" value="1"/>
</dbReference>
<dbReference type="InterPro" id="IPR002735">
    <property type="entry name" value="Transl_init_fac_IF2/IF5_dom"/>
</dbReference>
<evidence type="ECO:0000259" key="1">
    <source>
        <dbReference type="Pfam" id="PF01873"/>
    </source>
</evidence>
<dbReference type="SUPFAM" id="SSF100966">
    <property type="entry name" value="Translation initiation factor 2 beta, aIF2beta, N-terminal domain"/>
    <property type="match status" value="1"/>
</dbReference>
<organism evidence="2 3">
    <name type="scientific">Durusdinium trenchii</name>
    <dbReference type="NCBI Taxonomy" id="1381693"/>
    <lineage>
        <taxon>Eukaryota</taxon>
        <taxon>Sar</taxon>
        <taxon>Alveolata</taxon>
        <taxon>Dinophyceae</taxon>
        <taxon>Suessiales</taxon>
        <taxon>Symbiodiniaceae</taxon>
        <taxon>Durusdinium</taxon>
    </lineage>
</organism>
<comment type="caution">
    <text evidence="2">The sequence shown here is derived from an EMBL/GenBank/DDBJ whole genome shotgun (WGS) entry which is preliminary data.</text>
</comment>
<sequence>MERERERVLKRPHPRRSQILSARFSCPRLVYALEVVFLRPAEDTAFLRGLNSKDMQGHSSRFQFVAMSMVNIPSTNTDPQYRNKMPRLQAKIEGRGNGIKTCIVNTGEVPRAIKRPPQYVTKFFDR</sequence>
<reference evidence="2 3" key="1">
    <citation type="submission" date="2024-02" db="EMBL/GenBank/DDBJ databases">
        <authorList>
            <person name="Chen Y."/>
            <person name="Shah S."/>
            <person name="Dougan E. K."/>
            <person name="Thang M."/>
            <person name="Chan C."/>
        </authorList>
    </citation>
    <scope>NUCLEOTIDE SEQUENCE [LARGE SCALE GENOMIC DNA]</scope>
</reference>
<dbReference type="EMBL" id="CAXAMN010013558">
    <property type="protein sequence ID" value="CAK9041182.1"/>
    <property type="molecule type" value="Genomic_DNA"/>
</dbReference>
<feature type="domain" description="Translation initiation factor IF2/IF5" evidence="1">
    <location>
        <begin position="75"/>
        <end position="125"/>
    </location>
</feature>